<reference evidence="2" key="1">
    <citation type="submission" date="2023-06" db="EMBL/GenBank/DDBJ databases">
        <authorList>
            <person name="Noh H."/>
        </authorList>
    </citation>
    <scope>NUCLEOTIDE SEQUENCE</scope>
    <source>
        <strain evidence="2">DUCC20226</strain>
    </source>
</reference>
<dbReference type="EMBL" id="JAUJFL010000003">
    <property type="protein sequence ID" value="KAK2606797.1"/>
    <property type="molecule type" value="Genomic_DNA"/>
</dbReference>
<dbReference type="PANTHER" id="PTHR47332">
    <property type="entry name" value="SET DOMAIN-CONTAINING PROTEIN 5"/>
    <property type="match status" value="1"/>
</dbReference>
<protein>
    <recommendedName>
        <fullName evidence="1">SET domain-containing protein</fullName>
    </recommendedName>
</protein>
<gene>
    <name evidence="2" type="ORF">N8I77_005523</name>
</gene>
<feature type="domain" description="SET" evidence="1">
    <location>
        <begin position="83"/>
        <end position="263"/>
    </location>
</feature>
<sequence>MEFKDEVFPSQLEQLLPELQEDDPTNDGLKYDDFVSTLIGADTEMFGEAIPARIRYLLDAVSADDPLRGNPLSKPPLPSLKGPPFIIREMPGKGLGAVAIRRIPAGSVILDDPFVLSVQEPAQEPASEEEAIELLSVVMIQLIGQYVRLPIETRRQLSGLHPHIRAGTRDWFCLHLRKIGVNFSECELDFVVRLYCTFNTNEFSKAMPGGGLNWRIGRLFLITSRINHSCQPNSRSMQTSDGHKVVTAIRNIEEGEELTLRYLDHKLFSRSEWQAETQRIWGFVCDCPGCSSK</sequence>
<evidence type="ECO:0000313" key="2">
    <source>
        <dbReference type="EMBL" id="KAK2606797.1"/>
    </source>
</evidence>
<dbReference type="PANTHER" id="PTHR47332:SF4">
    <property type="entry name" value="SET DOMAIN-CONTAINING PROTEIN 5"/>
    <property type="match status" value="1"/>
</dbReference>
<evidence type="ECO:0000313" key="3">
    <source>
        <dbReference type="Proteomes" id="UP001265746"/>
    </source>
</evidence>
<dbReference type="CDD" id="cd20071">
    <property type="entry name" value="SET_SMYD"/>
    <property type="match status" value="1"/>
</dbReference>
<organism evidence="2 3">
    <name type="scientific">Phomopsis amygdali</name>
    <name type="common">Fusicoccum amygdali</name>
    <dbReference type="NCBI Taxonomy" id="1214568"/>
    <lineage>
        <taxon>Eukaryota</taxon>
        <taxon>Fungi</taxon>
        <taxon>Dikarya</taxon>
        <taxon>Ascomycota</taxon>
        <taxon>Pezizomycotina</taxon>
        <taxon>Sordariomycetes</taxon>
        <taxon>Sordariomycetidae</taxon>
        <taxon>Diaporthales</taxon>
        <taxon>Diaporthaceae</taxon>
        <taxon>Diaporthe</taxon>
    </lineage>
</organism>
<keyword evidence="3" id="KW-1185">Reference proteome</keyword>
<dbReference type="Gene3D" id="2.170.270.10">
    <property type="entry name" value="SET domain"/>
    <property type="match status" value="1"/>
</dbReference>
<dbReference type="SMART" id="SM00317">
    <property type="entry name" value="SET"/>
    <property type="match status" value="1"/>
</dbReference>
<dbReference type="Proteomes" id="UP001265746">
    <property type="component" value="Unassembled WGS sequence"/>
</dbReference>
<dbReference type="InterPro" id="IPR053185">
    <property type="entry name" value="SET_domain_protein"/>
</dbReference>
<evidence type="ECO:0000259" key="1">
    <source>
        <dbReference type="PROSITE" id="PS50280"/>
    </source>
</evidence>
<dbReference type="Pfam" id="PF00856">
    <property type="entry name" value="SET"/>
    <property type="match status" value="1"/>
</dbReference>
<comment type="caution">
    <text evidence="2">The sequence shown here is derived from an EMBL/GenBank/DDBJ whole genome shotgun (WGS) entry which is preliminary data.</text>
</comment>
<dbReference type="InterPro" id="IPR001214">
    <property type="entry name" value="SET_dom"/>
</dbReference>
<accession>A0AAD9SF36</accession>
<dbReference type="InterPro" id="IPR046341">
    <property type="entry name" value="SET_dom_sf"/>
</dbReference>
<proteinExistence type="predicted"/>
<name>A0AAD9SF36_PHOAM</name>
<dbReference type="PROSITE" id="PS50280">
    <property type="entry name" value="SET"/>
    <property type="match status" value="1"/>
</dbReference>
<dbReference type="AlphaFoldDB" id="A0AAD9SF36"/>
<dbReference type="SUPFAM" id="SSF82199">
    <property type="entry name" value="SET domain"/>
    <property type="match status" value="1"/>
</dbReference>